<dbReference type="AlphaFoldDB" id="A0AAW1NWV9"/>
<dbReference type="GO" id="GO:0005829">
    <property type="term" value="C:cytosol"/>
    <property type="evidence" value="ECO:0007669"/>
    <property type="project" value="GOC"/>
</dbReference>
<dbReference type="PANTHER" id="PTHR13258:SF0">
    <property type="entry name" value="SYNDETIN"/>
    <property type="match status" value="1"/>
</dbReference>
<keyword evidence="6" id="KW-1185">Reference proteome</keyword>
<dbReference type="GO" id="GO:1990745">
    <property type="term" value="C:EARP complex"/>
    <property type="evidence" value="ECO:0007669"/>
    <property type="project" value="InterPro"/>
</dbReference>
<keyword evidence="2" id="KW-0653">Protein transport</keyword>
<feature type="domain" description="Vacuolar protein sorting-associated protein 54 N-terminal" evidence="4">
    <location>
        <begin position="28"/>
        <end position="315"/>
    </location>
</feature>
<organism evidence="5 6">
    <name type="scientific">Symbiochloris irregularis</name>
    <dbReference type="NCBI Taxonomy" id="706552"/>
    <lineage>
        <taxon>Eukaryota</taxon>
        <taxon>Viridiplantae</taxon>
        <taxon>Chlorophyta</taxon>
        <taxon>core chlorophytes</taxon>
        <taxon>Trebouxiophyceae</taxon>
        <taxon>Trebouxiales</taxon>
        <taxon>Trebouxiaceae</taxon>
        <taxon>Symbiochloris</taxon>
    </lineage>
</organism>
<evidence type="ECO:0000256" key="2">
    <source>
        <dbReference type="ARBA" id="ARBA00022927"/>
    </source>
</evidence>
<evidence type="ECO:0000259" key="4">
    <source>
        <dbReference type="Pfam" id="PF10475"/>
    </source>
</evidence>
<comment type="caution">
    <text evidence="5">The sequence shown here is derived from an EMBL/GenBank/DDBJ whole genome shotgun (WGS) entry which is preliminary data.</text>
</comment>
<accession>A0AAW1NWV9</accession>
<evidence type="ECO:0000313" key="6">
    <source>
        <dbReference type="Proteomes" id="UP001465755"/>
    </source>
</evidence>
<evidence type="ECO:0000313" key="5">
    <source>
        <dbReference type="EMBL" id="KAK9797780.1"/>
    </source>
</evidence>
<name>A0AAW1NWV9_9CHLO</name>
<dbReference type="EMBL" id="JALJOQ010000104">
    <property type="protein sequence ID" value="KAK9797780.1"/>
    <property type="molecule type" value="Genomic_DNA"/>
</dbReference>
<dbReference type="PANTHER" id="PTHR13258">
    <property type="entry name" value="SYNDETIN"/>
    <property type="match status" value="1"/>
</dbReference>
<dbReference type="GO" id="GO:0032456">
    <property type="term" value="P:endocytic recycling"/>
    <property type="evidence" value="ECO:0007669"/>
    <property type="project" value="InterPro"/>
</dbReference>
<gene>
    <name evidence="5" type="ORF">WJX73_002420</name>
</gene>
<keyword evidence="3" id="KW-0175">Coiled coil</keyword>
<evidence type="ECO:0000256" key="3">
    <source>
        <dbReference type="ARBA" id="ARBA00023054"/>
    </source>
</evidence>
<dbReference type="Proteomes" id="UP001465755">
    <property type="component" value="Unassembled WGS sequence"/>
</dbReference>
<dbReference type="GO" id="GO:0015031">
    <property type="term" value="P:protein transport"/>
    <property type="evidence" value="ECO:0007669"/>
    <property type="project" value="UniProtKB-KW"/>
</dbReference>
<dbReference type="InterPro" id="IPR019515">
    <property type="entry name" value="VPS54_N"/>
</dbReference>
<protein>
    <recommendedName>
        <fullName evidence="4">Vacuolar protein sorting-associated protein 54 N-terminal domain-containing protein</fullName>
    </recommendedName>
</protein>
<reference evidence="5 6" key="1">
    <citation type="journal article" date="2024" name="Nat. Commun.">
        <title>Phylogenomics reveals the evolutionary origins of lichenization in chlorophyte algae.</title>
        <authorList>
            <person name="Puginier C."/>
            <person name="Libourel C."/>
            <person name="Otte J."/>
            <person name="Skaloud P."/>
            <person name="Haon M."/>
            <person name="Grisel S."/>
            <person name="Petersen M."/>
            <person name="Berrin J.G."/>
            <person name="Delaux P.M."/>
            <person name="Dal Grande F."/>
            <person name="Keller J."/>
        </authorList>
    </citation>
    <scope>NUCLEOTIDE SEQUENCE [LARGE SCALE GENOMIC DNA]</scope>
    <source>
        <strain evidence="5 6">SAG 2036</strain>
    </source>
</reference>
<evidence type="ECO:0000256" key="1">
    <source>
        <dbReference type="ARBA" id="ARBA00022448"/>
    </source>
</evidence>
<dbReference type="GO" id="GO:0000149">
    <property type="term" value="F:SNARE binding"/>
    <property type="evidence" value="ECO:0007669"/>
    <property type="project" value="TreeGrafter"/>
</dbReference>
<proteinExistence type="predicted"/>
<keyword evidence="1" id="KW-0813">Transport</keyword>
<sequence>MHQAGPETADLLGLQQPQDESKESLLQGLEGVYYEEGFQPLPHELGVLGHKVTSGDLEATAEARTAVLDVLGELLSQHILANYAKFVKGIDSVSDIERELASSLETVRAGRAELAHMKQSAFMDVCIAEGALRKRRIAKVLDALLKLQATKQLSVSVREAQDKGEFSQAFWQCAQSCQWMSELQQIHASKPLTASVNQLYEETTAWLENALQSLCAEFKPDRVTKVLEGYIFLGNTSQLGSEVTVAFTNAMDASVLAAAKLTVVAHFGGPERAKGITSLQEAIKGMPANVLRICLAKVLTAIHDVLISHHRMLAWVQEGRQRHAADMSTLQHAKTSLHMRLSSMDPSFSASLTELQDVEWNEQGEMAWGDVLGVVMSGLVNGRGFLWEEASNKLLMMFAAPSVFSDDHFLTAVNWAHAATAMGAGFCGSQDPVRAFRGTMIQQTRAAFDQLHAQRMDALYSMLERELWKCVPPPATPGSFRPLAATGG</sequence>
<dbReference type="GO" id="GO:0042147">
    <property type="term" value="P:retrograde transport, endosome to Golgi"/>
    <property type="evidence" value="ECO:0007669"/>
    <property type="project" value="InterPro"/>
</dbReference>
<dbReference type="InterPro" id="IPR040047">
    <property type="entry name" value="VPS50"/>
</dbReference>
<dbReference type="Pfam" id="PF10475">
    <property type="entry name" value="Vps54_N"/>
    <property type="match status" value="1"/>
</dbReference>